<protein>
    <submittedName>
        <fullName evidence="2">Stress responsive alpha/beta barrel protein</fullName>
    </submittedName>
</protein>
<dbReference type="Pfam" id="PF07876">
    <property type="entry name" value="Dabb"/>
    <property type="match status" value="1"/>
</dbReference>
<keyword evidence="3" id="KW-1185">Reference proteome</keyword>
<dbReference type="RefSeq" id="WP_132709028.1">
    <property type="nucleotide sequence ID" value="NZ_JACIGF010000009.1"/>
</dbReference>
<comment type="caution">
    <text evidence="2">The sequence shown here is derived from an EMBL/GenBank/DDBJ whole genome shotgun (WGS) entry which is preliminary data.</text>
</comment>
<proteinExistence type="predicted"/>
<dbReference type="InParanoid" id="A0A4R2PBN9"/>
<evidence type="ECO:0000313" key="3">
    <source>
        <dbReference type="Proteomes" id="UP000295399"/>
    </source>
</evidence>
<dbReference type="Gene3D" id="3.30.70.100">
    <property type="match status" value="1"/>
</dbReference>
<evidence type="ECO:0000259" key="1">
    <source>
        <dbReference type="PROSITE" id="PS51502"/>
    </source>
</evidence>
<dbReference type="SUPFAM" id="SSF54909">
    <property type="entry name" value="Dimeric alpha+beta barrel"/>
    <property type="match status" value="1"/>
</dbReference>
<evidence type="ECO:0000313" key="2">
    <source>
        <dbReference type="EMBL" id="TCP32539.1"/>
    </source>
</evidence>
<dbReference type="InterPro" id="IPR013097">
    <property type="entry name" value="Dabb"/>
</dbReference>
<dbReference type="SMART" id="SM00886">
    <property type="entry name" value="Dabb"/>
    <property type="match status" value="1"/>
</dbReference>
<feature type="domain" description="Stress-response A/B barrel" evidence="1">
    <location>
        <begin position="2"/>
        <end position="92"/>
    </location>
</feature>
<dbReference type="EMBL" id="SLXO01000009">
    <property type="protein sequence ID" value="TCP32539.1"/>
    <property type="molecule type" value="Genomic_DNA"/>
</dbReference>
<reference evidence="2 3" key="1">
    <citation type="submission" date="2019-03" db="EMBL/GenBank/DDBJ databases">
        <title>Genomic Encyclopedia of Type Strains, Phase IV (KMG-IV): sequencing the most valuable type-strain genomes for metagenomic binning, comparative biology and taxonomic classification.</title>
        <authorList>
            <person name="Goeker M."/>
        </authorList>
    </citation>
    <scope>NUCLEOTIDE SEQUENCE [LARGE SCALE GENOMIC DNA]</scope>
    <source>
        <strain evidence="2 3">DSM 2132</strain>
    </source>
</reference>
<gene>
    <name evidence="2" type="ORF">EV659_10931</name>
</gene>
<dbReference type="Proteomes" id="UP000295399">
    <property type="component" value="Unassembled WGS sequence"/>
</dbReference>
<sequence>MIRHIVFFTAKDRAHLGRIMDDLSRLGTIEPVRHLEVVQNEKRDLWHNEIDVVVYAEFDDLASLDRYKADPLYEEITARVRPLRDLRMSADIRAVD</sequence>
<accession>A0A4R2PBN9</accession>
<organism evidence="2 3">
    <name type="scientific">Rhodothalassium salexigens DSM 2132</name>
    <dbReference type="NCBI Taxonomy" id="1188247"/>
    <lineage>
        <taxon>Bacteria</taxon>
        <taxon>Pseudomonadati</taxon>
        <taxon>Pseudomonadota</taxon>
        <taxon>Alphaproteobacteria</taxon>
        <taxon>Rhodothalassiales</taxon>
        <taxon>Rhodothalassiaceae</taxon>
        <taxon>Rhodothalassium</taxon>
    </lineage>
</organism>
<name>A0A4R2PBN9_RHOSA</name>
<dbReference type="InterPro" id="IPR011008">
    <property type="entry name" value="Dimeric_a/b-barrel"/>
</dbReference>
<dbReference type="OrthoDB" id="9813140at2"/>
<dbReference type="AlphaFoldDB" id="A0A4R2PBN9"/>
<dbReference type="PROSITE" id="PS51502">
    <property type="entry name" value="S_R_A_B_BARREL"/>
    <property type="match status" value="1"/>
</dbReference>